<feature type="domain" description="Sec39" evidence="6">
    <location>
        <begin position="13"/>
        <end position="814"/>
    </location>
</feature>
<keyword evidence="8" id="KW-1185">Reference proteome</keyword>
<dbReference type="PANTHER" id="PTHR40787:SF3">
    <property type="entry name" value="PROTEIN TRANSPORT PROTEIN SEC39"/>
    <property type="match status" value="1"/>
</dbReference>
<gene>
    <name evidence="7" type="ORF">BDV96DRAFT_101360</name>
</gene>
<evidence type="ECO:0000256" key="2">
    <source>
        <dbReference type="ARBA" id="ARBA00022448"/>
    </source>
</evidence>
<evidence type="ECO:0000256" key="3">
    <source>
        <dbReference type="ARBA" id="ARBA00022824"/>
    </source>
</evidence>
<feature type="region of interest" description="Disordered" evidence="5">
    <location>
        <begin position="874"/>
        <end position="911"/>
    </location>
</feature>
<name>A0A6A5Z6B6_9PLEO</name>
<evidence type="ECO:0000256" key="4">
    <source>
        <dbReference type="ARBA" id="ARBA00022927"/>
    </source>
</evidence>
<dbReference type="InterPro" id="IPR013244">
    <property type="entry name" value="Sec39_domain"/>
</dbReference>
<protein>
    <submittedName>
        <fullName evidence="7">Sec39 domain-containing protein</fullName>
    </submittedName>
</protein>
<accession>A0A6A5Z6B6</accession>
<evidence type="ECO:0000256" key="5">
    <source>
        <dbReference type="SAM" id="MobiDB-lite"/>
    </source>
</evidence>
<evidence type="ECO:0000313" key="7">
    <source>
        <dbReference type="EMBL" id="KAF2114564.1"/>
    </source>
</evidence>
<feature type="compositionally biased region" description="Polar residues" evidence="5">
    <location>
        <begin position="874"/>
        <end position="891"/>
    </location>
</feature>
<dbReference type="GO" id="GO:0006890">
    <property type="term" value="P:retrograde vesicle-mediated transport, Golgi to endoplasmic reticulum"/>
    <property type="evidence" value="ECO:0007669"/>
    <property type="project" value="InterPro"/>
</dbReference>
<sequence length="943" mass="104817">MAELQKLSTPQCILLAVQYATESNVPALRALTALREDDFELQLVLRIILTYLPDSTEPAQYAQYLHDLAAGQRLHLDDQHAPFDVAAVKELSQSQARRTARKLPLLSLAHPLYQHETDLDPLTQFLIHRSHRIDAETGLLTLVAQLVPPFLHHSDYLRSWFISAVLPLLRLGYEYYPSNPTPSLEEFTRLRGKRAVDTLLSNLKPARDNAGAGESARDLRGVVGPWTCGETDRKRRKLDAQERRASGVQQQEAEPDDWEYVFEWLAHKSREDLPLVASAIAEWDGPGDIDFGGFDEGHEYLDEARQRRLELRYAQVGLACLYMVDSTSTETLQTARSILARITGLLSRDPPPPLNIGAESLPSYDLDTPFIHDATPAILQDDRILRPENILTQPDSKATHLLELFLFSTRLLASLQYHISIRDVARLYLRNDYSEELSLLQRILHTLSSGPKKDANEWNTIVAKILWLWDWGSKTQDHTDRHAQGILGLVEEKKVHTELLKALLESGHYQLAVSTYIQDSSLQHVLPLHDIEKVVLELALHHYDNATNGNRTRGGMKRASDIVAAFSKHFPASSKFQRMQALLSATHSMSFYSLKLQHGVLFQPVNIRVSADPLSLLRKLLAQNKRSYTHLDDMISIGQNLVVAMPSSILDERSEDSLLNPLAVEKKKAAAERRVIGMAIETALEEDDFETAYSYVVNRLTPPTSPAASPAVSTSSRRYSLGSDYSKEEDGEDIAWRAALMAGRHQTSPASATSTWSNNAARPDLRKLEQRMELLSQALLLAPPSHLEEVLAVWQQCEAEMTTVLAEDAAEEERYNDIADQRLPGAFSNDAITVQPRREVGRGAVEEAPMGLFDVARGAAAAFSKSAFPLRGSNLTASGAESRDTGASSRLSMDHGSDSGSINTADGQDRVRRRDMVANAVTGGLASGIGWVLGAKPVPDPDR</sequence>
<evidence type="ECO:0000256" key="1">
    <source>
        <dbReference type="ARBA" id="ARBA00004240"/>
    </source>
</evidence>
<dbReference type="GO" id="GO:0015031">
    <property type="term" value="P:protein transport"/>
    <property type="evidence" value="ECO:0007669"/>
    <property type="project" value="UniProtKB-KW"/>
</dbReference>
<dbReference type="EMBL" id="ML977325">
    <property type="protein sequence ID" value="KAF2114564.1"/>
    <property type="molecule type" value="Genomic_DNA"/>
</dbReference>
<keyword evidence="2" id="KW-0813">Transport</keyword>
<keyword evidence="4" id="KW-0653">Protein transport</keyword>
<keyword evidence="3" id="KW-0256">Endoplasmic reticulum</keyword>
<dbReference type="OrthoDB" id="3434013at2759"/>
<organism evidence="7 8">
    <name type="scientific">Lophiotrema nucula</name>
    <dbReference type="NCBI Taxonomy" id="690887"/>
    <lineage>
        <taxon>Eukaryota</taxon>
        <taxon>Fungi</taxon>
        <taxon>Dikarya</taxon>
        <taxon>Ascomycota</taxon>
        <taxon>Pezizomycotina</taxon>
        <taxon>Dothideomycetes</taxon>
        <taxon>Pleosporomycetidae</taxon>
        <taxon>Pleosporales</taxon>
        <taxon>Lophiotremataceae</taxon>
        <taxon>Lophiotrema</taxon>
    </lineage>
</organism>
<reference evidence="7" key="1">
    <citation type="journal article" date="2020" name="Stud. Mycol.">
        <title>101 Dothideomycetes genomes: a test case for predicting lifestyles and emergence of pathogens.</title>
        <authorList>
            <person name="Haridas S."/>
            <person name="Albert R."/>
            <person name="Binder M."/>
            <person name="Bloem J."/>
            <person name="Labutti K."/>
            <person name="Salamov A."/>
            <person name="Andreopoulos B."/>
            <person name="Baker S."/>
            <person name="Barry K."/>
            <person name="Bills G."/>
            <person name="Bluhm B."/>
            <person name="Cannon C."/>
            <person name="Castanera R."/>
            <person name="Culley D."/>
            <person name="Daum C."/>
            <person name="Ezra D."/>
            <person name="Gonzalez J."/>
            <person name="Henrissat B."/>
            <person name="Kuo A."/>
            <person name="Liang C."/>
            <person name="Lipzen A."/>
            <person name="Lutzoni F."/>
            <person name="Magnuson J."/>
            <person name="Mondo S."/>
            <person name="Nolan M."/>
            <person name="Ohm R."/>
            <person name="Pangilinan J."/>
            <person name="Park H.-J."/>
            <person name="Ramirez L."/>
            <person name="Alfaro M."/>
            <person name="Sun H."/>
            <person name="Tritt A."/>
            <person name="Yoshinaga Y."/>
            <person name="Zwiers L.-H."/>
            <person name="Turgeon B."/>
            <person name="Goodwin S."/>
            <person name="Spatafora J."/>
            <person name="Crous P."/>
            <person name="Grigoriev I."/>
        </authorList>
    </citation>
    <scope>NUCLEOTIDE SEQUENCE</scope>
    <source>
        <strain evidence="7">CBS 627.86</strain>
    </source>
</reference>
<dbReference type="Pfam" id="PF08314">
    <property type="entry name" value="Sec39"/>
    <property type="match status" value="1"/>
</dbReference>
<dbReference type="PANTHER" id="PTHR40787">
    <property type="entry name" value="SECRETED PROTEIN"/>
    <property type="match status" value="1"/>
</dbReference>
<evidence type="ECO:0000313" key="8">
    <source>
        <dbReference type="Proteomes" id="UP000799770"/>
    </source>
</evidence>
<dbReference type="AlphaFoldDB" id="A0A6A5Z6B6"/>
<feature type="region of interest" description="Disordered" evidence="5">
    <location>
        <begin position="703"/>
        <end position="725"/>
    </location>
</feature>
<dbReference type="GO" id="GO:0005783">
    <property type="term" value="C:endoplasmic reticulum"/>
    <property type="evidence" value="ECO:0007669"/>
    <property type="project" value="UniProtKB-SubCell"/>
</dbReference>
<feature type="compositionally biased region" description="Low complexity" evidence="5">
    <location>
        <begin position="706"/>
        <end position="716"/>
    </location>
</feature>
<dbReference type="Proteomes" id="UP000799770">
    <property type="component" value="Unassembled WGS sequence"/>
</dbReference>
<proteinExistence type="predicted"/>
<evidence type="ECO:0000259" key="6">
    <source>
        <dbReference type="Pfam" id="PF08314"/>
    </source>
</evidence>
<comment type="subcellular location">
    <subcellularLocation>
        <location evidence="1">Endoplasmic reticulum</location>
    </subcellularLocation>
</comment>